<feature type="compositionally biased region" description="Polar residues" evidence="1">
    <location>
        <begin position="1571"/>
        <end position="1580"/>
    </location>
</feature>
<dbReference type="InterPro" id="IPR056290">
    <property type="entry name" value="CEPT76/DRC7_peptidase-like_dom"/>
</dbReference>
<dbReference type="GO" id="GO:1905515">
    <property type="term" value="P:non-motile cilium assembly"/>
    <property type="evidence" value="ECO:0007669"/>
    <property type="project" value="TreeGrafter"/>
</dbReference>
<dbReference type="EMBL" id="ANJA01003695">
    <property type="protein sequence ID" value="ETO61894.1"/>
    <property type="molecule type" value="Genomic_DNA"/>
</dbReference>
<feature type="compositionally biased region" description="Basic residues" evidence="1">
    <location>
        <begin position="962"/>
        <end position="976"/>
    </location>
</feature>
<feature type="region of interest" description="Disordered" evidence="1">
    <location>
        <begin position="1554"/>
        <end position="1580"/>
    </location>
</feature>
<feature type="compositionally biased region" description="Basic and acidic residues" evidence="1">
    <location>
        <begin position="22"/>
        <end position="66"/>
    </location>
</feature>
<feature type="domain" description="CEP76/DRC7 peptidase-like" evidence="3">
    <location>
        <begin position="1349"/>
        <end position="1482"/>
    </location>
</feature>
<dbReference type="InterPro" id="IPR028928">
    <property type="entry name" value="CC2D2AN-C2"/>
</dbReference>
<dbReference type="OrthoDB" id="2162143at2759"/>
<organism evidence="4 5">
    <name type="scientific">Phytophthora nicotianae P1976</name>
    <dbReference type="NCBI Taxonomy" id="1317066"/>
    <lineage>
        <taxon>Eukaryota</taxon>
        <taxon>Sar</taxon>
        <taxon>Stramenopiles</taxon>
        <taxon>Oomycota</taxon>
        <taxon>Peronosporomycetes</taxon>
        <taxon>Peronosporales</taxon>
        <taxon>Peronosporaceae</taxon>
        <taxon>Phytophthora</taxon>
    </lineage>
</organism>
<accession>A0A080Z5I3</accession>
<feature type="domain" description="CC2D2A N-terminal C2" evidence="2">
    <location>
        <begin position="461"/>
        <end position="613"/>
    </location>
</feature>
<evidence type="ECO:0000259" key="3">
    <source>
        <dbReference type="Pfam" id="PF24656"/>
    </source>
</evidence>
<dbReference type="GO" id="GO:1904491">
    <property type="term" value="P:protein localization to ciliary transition zone"/>
    <property type="evidence" value="ECO:0007669"/>
    <property type="project" value="TreeGrafter"/>
</dbReference>
<feature type="region of interest" description="Disordered" evidence="1">
    <location>
        <begin position="953"/>
        <end position="991"/>
    </location>
</feature>
<feature type="compositionally biased region" description="Polar residues" evidence="1">
    <location>
        <begin position="1156"/>
        <end position="1169"/>
    </location>
</feature>
<feature type="region of interest" description="Disordered" evidence="1">
    <location>
        <begin position="621"/>
        <end position="657"/>
    </location>
</feature>
<evidence type="ECO:0000313" key="4">
    <source>
        <dbReference type="EMBL" id="ETO61894.1"/>
    </source>
</evidence>
<dbReference type="Pfam" id="PF15625">
    <property type="entry name" value="CC2D2AN-C2"/>
    <property type="match status" value="1"/>
</dbReference>
<dbReference type="InterPro" id="IPR052434">
    <property type="entry name" value="Tectonic-like_complex_comp"/>
</dbReference>
<feature type="region of interest" description="Disordered" evidence="1">
    <location>
        <begin position="1156"/>
        <end position="1219"/>
    </location>
</feature>
<evidence type="ECO:0000313" key="5">
    <source>
        <dbReference type="Proteomes" id="UP000028582"/>
    </source>
</evidence>
<proteinExistence type="predicted"/>
<evidence type="ECO:0000256" key="1">
    <source>
        <dbReference type="SAM" id="MobiDB-lite"/>
    </source>
</evidence>
<feature type="region of interest" description="Disordered" evidence="1">
    <location>
        <begin position="1"/>
        <end position="102"/>
    </location>
</feature>
<dbReference type="PANTHER" id="PTHR20837">
    <property type="entry name" value="CENTROSOMAL PROTEIN-RELATED"/>
    <property type="match status" value="1"/>
</dbReference>
<dbReference type="PANTHER" id="PTHR20837:SF0">
    <property type="entry name" value="COILED-COIL AND C2 DOMAIN-CONTAINING PROTEIN 2A"/>
    <property type="match status" value="1"/>
</dbReference>
<comment type="caution">
    <text evidence="4">The sequence shown here is derived from an EMBL/GenBank/DDBJ whole genome shotgun (WGS) entry which is preliminary data.</text>
</comment>
<gene>
    <name evidence="4" type="ORF">F444_20126</name>
</gene>
<protein>
    <submittedName>
        <fullName evidence="4">Uncharacterized protein</fullName>
    </submittedName>
</protein>
<dbReference type="GO" id="GO:0035869">
    <property type="term" value="C:ciliary transition zone"/>
    <property type="evidence" value="ECO:0007669"/>
    <property type="project" value="TreeGrafter"/>
</dbReference>
<feature type="compositionally biased region" description="Low complexity" evidence="1">
    <location>
        <begin position="1558"/>
        <end position="1570"/>
    </location>
</feature>
<dbReference type="Pfam" id="PF24656">
    <property type="entry name" value="CEPT76_peptidase"/>
    <property type="match status" value="1"/>
</dbReference>
<reference evidence="4 5" key="1">
    <citation type="submission" date="2013-11" db="EMBL/GenBank/DDBJ databases">
        <title>The Genome Sequence of Phytophthora parasitica P1976.</title>
        <authorList>
            <consortium name="The Broad Institute Genomics Platform"/>
            <person name="Russ C."/>
            <person name="Tyler B."/>
            <person name="Panabieres F."/>
            <person name="Shan W."/>
            <person name="Tripathy S."/>
            <person name="Grunwald N."/>
            <person name="Machado M."/>
            <person name="Johnson C.S."/>
            <person name="Walker B."/>
            <person name="Young S."/>
            <person name="Zeng Q."/>
            <person name="Gargeya S."/>
            <person name="Fitzgerald M."/>
            <person name="Haas B."/>
            <person name="Abouelleil A."/>
            <person name="Allen A.W."/>
            <person name="Alvarado L."/>
            <person name="Arachchi H.M."/>
            <person name="Berlin A.M."/>
            <person name="Chapman S.B."/>
            <person name="Gainer-Dewar J."/>
            <person name="Goldberg J."/>
            <person name="Griggs A."/>
            <person name="Gujja S."/>
            <person name="Hansen M."/>
            <person name="Howarth C."/>
            <person name="Imamovic A."/>
            <person name="Ireland A."/>
            <person name="Larimer J."/>
            <person name="McCowan C."/>
            <person name="Murphy C."/>
            <person name="Pearson M."/>
            <person name="Poon T.W."/>
            <person name="Priest M."/>
            <person name="Roberts A."/>
            <person name="Saif S."/>
            <person name="Shea T."/>
            <person name="Sisk P."/>
            <person name="Sykes S."/>
            <person name="Wortman J."/>
            <person name="Nusbaum C."/>
            <person name="Birren B."/>
        </authorList>
    </citation>
    <scope>NUCLEOTIDE SEQUENCE [LARGE SCALE GENOMIC DNA]</scope>
    <source>
        <strain evidence="4 5">P1976</strain>
    </source>
</reference>
<sequence>MEEGQTPEISDVPVAQSKRRSPHDDSSDGDKSPMTRPRQRSEAEKRNEVEKQRKRQHDTTERDTRSNNRFLRALSGQTASPNKAISPGKETNDDDSDGDADTITRLLTKDPATPSAKSIEEIIVRPATSYSNWLQASLPATQRLSEHLKQQEAAGLFVDEEREQYGRLEHSTLNRLEERLYRELSAAAAQQKTTGKGTLELQQSRELLIEDLLLPDPQHKLSISDSSLATDDVVTMTTAQSVNDSRKSHDSQKKTLRLAMLELFVDRIVLDDHPTFALADRLAAQLRALYTAYGRMQQLQPWQLSLQRLDNFFFRSTDQLTQSTTPSILAAMHLSTNQVIQEVNQLLTDLEALNQLHQQIVGKANEMRDAGNRSGSAVSLNIKQRQRKHPIDLSRVDAILELLESDTDNQKDDDKLQLVIKKISERLSTISTTSAQVLQTVLQFESIRDGQPSYNSFWSPRFYVVIRVNGKIACTTKIQSWSRGEARFSEKLCFTLPFFPWSICAEVYERQRLLRDELLSTNAVPVVVPGQNVAKPAPSRSRSSVSSKWGDNAADHLVPAASLTPSDEWYQFSSTRPIARTQWHRSFHNAPLFAHTSRRTHGRLHLRVAWVSDIGMQSSQIFHPNSDDTVYLPPKRPETAGGREASSSPVQLIGKPPKRSSLQLSQYLCDSGFSSERDFLRLVEPQELSLDPNDPENVAVRRLQVYYTQQQQEALAVGLGRRKVFRTSDVPDPLAGSGRGLTKRNRLLQLRDREYASRHGTSFCEAITSHESGKVEPLRWIPQHAVFDEPLPLLEHELVADERLLRLLRPELTAFDRRLLCEEAERADASIVERHRVRQLLKLQDFRERVRQTQIVSKYNTDSSNQEARTGRSKPLAAIVQEKPLPLFPGTLEFPSIGALFAPRRRLRPRAKVSTTASSSQTAAHWPTSCTLYVQVQKATNVPVRIKPARDAAEAEEIATTGRRRRDTLQRTKKSPRMMAMPPSSDNQREEVVETPRGGVTLDYESHVFVQVSFQGKTRQTTCATIMGAVGKNDSSVGAHPMWMETLALPFRPPQDDWSPDGIESTQDVIFFSLFDQVTRPAATTVDEDRQEGEERLGAQTRALHRENCFLGSLEVPFLTLYRAGRLEGSLRCQMPVEHLGYANLEVGAIHRTTSSVAKMSSGPTSVASSDGEEGSPRQRRARSLTRSSSIRKRSSTSPRTARSLEASGIDDDDDGTEGLDVKQAARESTYLKLTLLLDPVLPVSSQSSDRNESKPWTSTGSAQDKLLLVHAQRWATSVKNAAPASAARRRNYNAFVRNLSHGATFLPRFLRAQSPPVELQSASLPTLVRYVSLIPFLDDWLAFDGDKDVWSTTQEFLNMGAGDHEEHAVLLANYFMWYERRHQRKNGEQKSSKTYLVLGHAVPEGNIVYVLHCGVLWNASTGVGYAVTDPHCPLRDVSLVVSSKNVFANVQPLMFGPGVVAGSIHEISWDIESNTKCWKPFFTEKNISLPPSVQRRELMYSQTPHEFVYQVERELREALKLAVRRWRSSHFATNFNEAAGLQLRDHLMVLEREANGQSSSQDTSTTSSTADDNLSPRSTQRIKQKIKMKLALPMRRAHPGGSVLRELQRSREVCGLPLHVSFTDIPRVLELVENTNIYYNERPGVEFALAVYVCGHPNCVLSVWVYLAALVPL</sequence>
<dbReference type="Proteomes" id="UP000028582">
    <property type="component" value="Unassembled WGS sequence"/>
</dbReference>
<name>A0A080Z5I3_PHYNI</name>
<feature type="compositionally biased region" description="Acidic residues" evidence="1">
    <location>
        <begin position="1209"/>
        <end position="1218"/>
    </location>
</feature>
<evidence type="ECO:0000259" key="2">
    <source>
        <dbReference type="Pfam" id="PF15625"/>
    </source>
</evidence>
<feature type="compositionally biased region" description="Basic residues" evidence="1">
    <location>
        <begin position="1178"/>
        <end position="1195"/>
    </location>
</feature>